<evidence type="ECO:0000313" key="15">
    <source>
        <dbReference type="EMBL" id="KAF7816366.1"/>
    </source>
</evidence>
<comment type="pathway">
    <text evidence="2">Glycan metabolism.</text>
</comment>
<dbReference type="PIRSF" id="PIRSF009360">
    <property type="entry name" value="UCP009360"/>
    <property type="match status" value="1"/>
</dbReference>
<feature type="transmembrane region" description="Helical" evidence="14">
    <location>
        <begin position="49"/>
        <end position="72"/>
    </location>
</feature>
<evidence type="ECO:0000256" key="2">
    <source>
        <dbReference type="ARBA" id="ARBA00004881"/>
    </source>
</evidence>
<keyword evidence="10" id="KW-0325">Glycoprotein</keyword>
<dbReference type="GO" id="GO:0006004">
    <property type="term" value="P:fucose metabolic process"/>
    <property type="evidence" value="ECO:0007669"/>
    <property type="project" value="UniProtKB-KW"/>
</dbReference>
<name>A0A834WEH9_9FABA</name>
<keyword evidence="8 14" id="KW-1133">Transmembrane helix</keyword>
<dbReference type="InterPro" id="IPR024709">
    <property type="entry name" value="FucosylTrfase_pln"/>
</dbReference>
<keyword evidence="7" id="KW-0735">Signal-anchor</keyword>
<evidence type="ECO:0000256" key="10">
    <source>
        <dbReference type="ARBA" id="ARBA00023180"/>
    </source>
</evidence>
<comment type="caution">
    <text evidence="15">The sequence shown here is derived from an EMBL/GenBank/DDBJ whole genome shotgun (WGS) entry which is preliminary data.</text>
</comment>
<evidence type="ECO:0000256" key="11">
    <source>
        <dbReference type="ARBA" id="ARBA00023253"/>
    </source>
</evidence>
<proteinExistence type="inferred from homology"/>
<evidence type="ECO:0000256" key="8">
    <source>
        <dbReference type="ARBA" id="ARBA00022989"/>
    </source>
</evidence>
<reference evidence="15" key="1">
    <citation type="submission" date="2020-09" db="EMBL/GenBank/DDBJ databases">
        <title>Genome-Enabled Discovery of Anthraquinone Biosynthesis in Senna tora.</title>
        <authorList>
            <person name="Kang S.-H."/>
            <person name="Pandey R.P."/>
            <person name="Lee C.-M."/>
            <person name="Sim J.-S."/>
            <person name="Jeong J.-T."/>
            <person name="Choi B.-S."/>
            <person name="Jung M."/>
            <person name="Ginzburg D."/>
            <person name="Zhao K."/>
            <person name="Won S.Y."/>
            <person name="Oh T.-J."/>
            <person name="Yu Y."/>
            <person name="Kim N.-H."/>
            <person name="Lee O.R."/>
            <person name="Lee T.-H."/>
            <person name="Bashyal P."/>
            <person name="Kim T.-S."/>
            <person name="Lee W.-H."/>
            <person name="Kawkins C."/>
            <person name="Kim C.-K."/>
            <person name="Kim J.S."/>
            <person name="Ahn B.O."/>
            <person name="Rhee S.Y."/>
            <person name="Sohng J.K."/>
        </authorList>
    </citation>
    <scope>NUCLEOTIDE SEQUENCE</scope>
    <source>
        <tissue evidence="15">Leaf</tissue>
    </source>
</reference>
<accession>A0A834WEH9</accession>
<dbReference type="GO" id="GO:0005737">
    <property type="term" value="C:cytoplasm"/>
    <property type="evidence" value="ECO:0007669"/>
    <property type="project" value="TreeGrafter"/>
</dbReference>
<evidence type="ECO:0000313" key="16">
    <source>
        <dbReference type="Proteomes" id="UP000634136"/>
    </source>
</evidence>
<dbReference type="GO" id="GO:0016757">
    <property type="term" value="F:glycosyltransferase activity"/>
    <property type="evidence" value="ECO:0007669"/>
    <property type="project" value="UniProtKB-KW"/>
</dbReference>
<evidence type="ECO:0000256" key="4">
    <source>
        <dbReference type="ARBA" id="ARBA00022676"/>
    </source>
</evidence>
<keyword evidence="9 14" id="KW-0472">Membrane</keyword>
<dbReference type="InterPro" id="IPR019378">
    <property type="entry name" value="GDP-Fuc_O-FucTrfase"/>
</dbReference>
<evidence type="ECO:0000256" key="13">
    <source>
        <dbReference type="ARBA" id="ARBA00030350"/>
    </source>
</evidence>
<evidence type="ECO:0000256" key="9">
    <source>
        <dbReference type="ARBA" id="ARBA00023136"/>
    </source>
</evidence>
<evidence type="ECO:0000256" key="1">
    <source>
        <dbReference type="ARBA" id="ARBA00004606"/>
    </source>
</evidence>
<dbReference type="PANTHER" id="PTHR31741">
    <property type="entry name" value="OS02G0726500 PROTEIN-RELATED"/>
    <property type="match status" value="1"/>
</dbReference>
<dbReference type="OrthoDB" id="2015856at2759"/>
<keyword evidence="4 15" id="KW-0328">Glycosyltransferase</keyword>
<dbReference type="GO" id="GO:0016020">
    <property type="term" value="C:membrane"/>
    <property type="evidence" value="ECO:0007669"/>
    <property type="project" value="UniProtKB-SubCell"/>
</dbReference>
<evidence type="ECO:0000256" key="12">
    <source>
        <dbReference type="ARBA" id="ARBA00023277"/>
    </source>
</evidence>
<dbReference type="PANTHER" id="PTHR31741:SF44">
    <property type="entry name" value="O-FUCOSYLTRANSFERASE FAMILY PROTEIN"/>
    <property type="match status" value="1"/>
</dbReference>
<keyword evidence="16" id="KW-1185">Reference proteome</keyword>
<dbReference type="CDD" id="cd11299">
    <property type="entry name" value="O-FucT_plant"/>
    <property type="match status" value="1"/>
</dbReference>
<evidence type="ECO:0000256" key="5">
    <source>
        <dbReference type="ARBA" id="ARBA00022679"/>
    </source>
</evidence>
<comment type="similarity">
    <text evidence="3">Belongs to the glycosyltransferase GT106 family.</text>
</comment>
<keyword evidence="12" id="KW-0119">Carbohydrate metabolism</keyword>
<sequence>MHVMAILGRRGLLEGGTEERYGIMRSTSSLPRKIRHWRKYFRFKTGRRLFWAFMILAFMCVLLKFVLLNMLVQLRLNPSFRSNVVRDLPSSPKLPILDVWKQPNSDNYYKCMDVVKSDRISSSNATNGYILVHSNGGLNQMRTGISDMVAIAKMMNATLVLPSLDHHSFWTDPSGFKDIFDWKHFIQVLRDEVDIVEDLPPQVADIKPILKAPVSWSKASYYKGEILQLLTKHKVITFTHTDSRLVNNGLDPPIQRVRCRAMYEGLRFSPPIEELGSKLVDRLRQNDSTHYIALHLRYEKDMLAFTGCSHNLTKEEAQELRKMRYEVKHWKEKEIDSRGRRLRGRCPMTPREMAVFLEALGFPLDTKIYLVAGDIYGRNGFKALQSRFPNVFSHSTLATDQELKPFRLHQNQLAALDYVLALESDVFVYSYNGNMAKAARGHRRYEGFRKTIDIDKQKFVKLIDQLDNGLICWEDFQTKVRSLHGNRIGSPNPRKTKRHPKFEESFYANPFPGCICEKSRNSTEGA</sequence>
<evidence type="ECO:0000256" key="7">
    <source>
        <dbReference type="ARBA" id="ARBA00022968"/>
    </source>
</evidence>
<organism evidence="15 16">
    <name type="scientific">Senna tora</name>
    <dbReference type="NCBI Taxonomy" id="362788"/>
    <lineage>
        <taxon>Eukaryota</taxon>
        <taxon>Viridiplantae</taxon>
        <taxon>Streptophyta</taxon>
        <taxon>Embryophyta</taxon>
        <taxon>Tracheophyta</taxon>
        <taxon>Spermatophyta</taxon>
        <taxon>Magnoliopsida</taxon>
        <taxon>eudicotyledons</taxon>
        <taxon>Gunneridae</taxon>
        <taxon>Pentapetalae</taxon>
        <taxon>rosids</taxon>
        <taxon>fabids</taxon>
        <taxon>Fabales</taxon>
        <taxon>Fabaceae</taxon>
        <taxon>Caesalpinioideae</taxon>
        <taxon>Cassia clade</taxon>
        <taxon>Senna</taxon>
    </lineage>
</organism>
<gene>
    <name evidence="15" type="ORF">G2W53_030335</name>
</gene>
<evidence type="ECO:0000256" key="3">
    <source>
        <dbReference type="ARBA" id="ARBA00007737"/>
    </source>
</evidence>
<keyword evidence="11" id="KW-0294">Fucose metabolism</keyword>
<dbReference type="Pfam" id="PF10250">
    <property type="entry name" value="O-FucT"/>
    <property type="match status" value="1"/>
</dbReference>
<evidence type="ECO:0000256" key="6">
    <source>
        <dbReference type="ARBA" id="ARBA00022692"/>
    </source>
</evidence>
<dbReference type="AlphaFoldDB" id="A0A834WEH9"/>
<dbReference type="Proteomes" id="UP000634136">
    <property type="component" value="Unassembled WGS sequence"/>
</dbReference>
<comment type="subcellular location">
    <subcellularLocation>
        <location evidence="1">Membrane</location>
        <topology evidence="1">Single-pass type II membrane protein</topology>
    </subcellularLocation>
</comment>
<keyword evidence="6 14" id="KW-0812">Transmembrane</keyword>
<keyword evidence="5 15" id="KW-0808">Transferase</keyword>
<evidence type="ECO:0000256" key="14">
    <source>
        <dbReference type="SAM" id="Phobius"/>
    </source>
</evidence>
<protein>
    <recommendedName>
        <fullName evidence="13">O-fucosyltransferase family protein</fullName>
    </recommendedName>
</protein>
<dbReference type="EMBL" id="JAAIUW010000009">
    <property type="protein sequence ID" value="KAF7816366.1"/>
    <property type="molecule type" value="Genomic_DNA"/>
</dbReference>